<dbReference type="OrthoDB" id="580775at2"/>
<dbReference type="InterPro" id="IPR042099">
    <property type="entry name" value="ANL_N_sf"/>
</dbReference>
<dbReference type="SUPFAM" id="SSF56801">
    <property type="entry name" value="Acetyl-CoA synthetase-like"/>
    <property type="match status" value="1"/>
</dbReference>
<reference evidence="2 3" key="1">
    <citation type="submission" date="2016-12" db="EMBL/GenBank/DDBJ databases">
        <title>The draft genome sequence of Actinophytocola xinjiangensis.</title>
        <authorList>
            <person name="Wang W."/>
            <person name="Yuan L."/>
        </authorList>
    </citation>
    <scope>NUCLEOTIDE SEQUENCE [LARGE SCALE GENOMIC DNA]</scope>
    <source>
        <strain evidence="2 3">CGMCC 4.4663</strain>
    </source>
</reference>
<dbReference type="Gene3D" id="3.40.50.12780">
    <property type="entry name" value="N-terminal domain of ligase-like"/>
    <property type="match status" value="1"/>
</dbReference>
<accession>A0A7Z0WFI7</accession>
<organism evidence="2 3">
    <name type="scientific">Actinophytocola xinjiangensis</name>
    <dbReference type="NCBI Taxonomy" id="485602"/>
    <lineage>
        <taxon>Bacteria</taxon>
        <taxon>Bacillati</taxon>
        <taxon>Actinomycetota</taxon>
        <taxon>Actinomycetes</taxon>
        <taxon>Pseudonocardiales</taxon>
        <taxon>Pseudonocardiaceae</taxon>
    </lineage>
</organism>
<evidence type="ECO:0000313" key="3">
    <source>
        <dbReference type="Proteomes" id="UP000185696"/>
    </source>
</evidence>
<sequence>MLGTALAQLRHGLSLVFGSRVRIADFERIVASILATRAEFGGIGDLAAFRGRALDQDARRPIDERRLRRVMRAAYDNTVFYRQHLDRAGLRPEDITLSTMDTLPVTPKEALRDLPEAFVDQRVRPWYRAETTGTTGAPTAVWFSRYEADLFSAMTAVSLLIDFDLGTDDVVQLNLSSRAVFGIHCVLNATAMVGATANSVGLVAPEVALARLSGSAPLAGRRPRPTLLSTYPSYLGLLVSTAERLGHDAGDFGLRTIMCGGEILTDGLRRRAERLFGATVVETYGMTEISPGGAQVCAARHLHLNPEQGITEVLDRTGTRPAEPGELGVLTFTPVHPYRETTLLLRLFSGDVVRPLTGLDCDLAALPATTRVLGKLQHLREIEGRVVTPREILEVVEDDPDAVLPSRFATVETSDGLVLHLLADRDGVAERTHERALAAGLPLAGVVAHTELATMPATQPVRADLRELRFADTAAPRTEFAR</sequence>
<gene>
    <name evidence="2" type="ORF">BLA60_33870</name>
</gene>
<dbReference type="RefSeq" id="WP_075137124.1">
    <property type="nucleotide sequence ID" value="NZ_MSIF01000024.1"/>
</dbReference>
<evidence type="ECO:0000259" key="1">
    <source>
        <dbReference type="Pfam" id="PF00501"/>
    </source>
</evidence>
<feature type="domain" description="AMP-dependent synthetase/ligase" evidence="1">
    <location>
        <begin position="131"/>
        <end position="327"/>
    </location>
</feature>
<proteinExistence type="predicted"/>
<dbReference type="InterPro" id="IPR000873">
    <property type="entry name" value="AMP-dep_synth/lig_dom"/>
</dbReference>
<comment type="caution">
    <text evidence="2">The sequence shown here is derived from an EMBL/GenBank/DDBJ whole genome shotgun (WGS) entry which is preliminary data.</text>
</comment>
<evidence type="ECO:0000313" key="2">
    <source>
        <dbReference type="EMBL" id="OLF06034.1"/>
    </source>
</evidence>
<dbReference type="PANTHER" id="PTHR43845">
    <property type="entry name" value="BLR5969 PROTEIN"/>
    <property type="match status" value="1"/>
</dbReference>
<dbReference type="Proteomes" id="UP000185696">
    <property type="component" value="Unassembled WGS sequence"/>
</dbReference>
<protein>
    <recommendedName>
        <fullName evidence="1">AMP-dependent synthetase/ligase domain-containing protein</fullName>
    </recommendedName>
</protein>
<dbReference type="EMBL" id="MSIF01000024">
    <property type="protein sequence ID" value="OLF06034.1"/>
    <property type="molecule type" value="Genomic_DNA"/>
</dbReference>
<keyword evidence="3" id="KW-1185">Reference proteome</keyword>
<dbReference type="Pfam" id="PF00501">
    <property type="entry name" value="AMP-binding"/>
    <property type="match status" value="1"/>
</dbReference>
<dbReference type="AlphaFoldDB" id="A0A7Z0WFI7"/>
<dbReference type="PANTHER" id="PTHR43845:SF1">
    <property type="entry name" value="BLR5969 PROTEIN"/>
    <property type="match status" value="1"/>
</dbReference>
<name>A0A7Z0WFI7_9PSEU</name>